<comment type="caution">
    <text evidence="9">The sequence shown here is derived from an EMBL/GenBank/DDBJ whole genome shotgun (WGS) entry which is preliminary data.</text>
</comment>
<name>A0A6G0TKV5_APHGL</name>
<evidence type="ECO:0000313" key="10">
    <source>
        <dbReference type="Proteomes" id="UP000475862"/>
    </source>
</evidence>
<evidence type="ECO:0000256" key="7">
    <source>
        <dbReference type="PROSITE-ProRule" id="PRU00042"/>
    </source>
</evidence>
<sequence>MKNIRSIERKIMIIGLIIYNGVAHSHHHCTDYFPYTKISERSIVQIYCPKCNNIYENNKSLFTHLMYECASDERKFQCNICLVKFSQLHLLKCHMLSQHKATDCKVLFKNNNNKVLTSRFFNHEWPCPHNCGRSYKHKHTLSKHLKYECGVQPQFVCKNCARTFKRKHHLKKHTMSCDNVPPEFSCPFCNRLFREKWNLKLHLGCVHKASKKNKRISADGVKIKRS</sequence>
<dbReference type="SMART" id="SM00355">
    <property type="entry name" value="ZnF_C2H2"/>
    <property type="match status" value="5"/>
</dbReference>
<dbReference type="PROSITE" id="PS00028">
    <property type="entry name" value="ZINC_FINGER_C2H2_1"/>
    <property type="match status" value="2"/>
</dbReference>
<evidence type="ECO:0000256" key="5">
    <source>
        <dbReference type="ARBA" id="ARBA00022833"/>
    </source>
</evidence>
<proteinExistence type="predicted"/>
<gene>
    <name evidence="9" type="ORF">AGLY_008094</name>
</gene>
<dbReference type="OrthoDB" id="6622781at2759"/>
<keyword evidence="6" id="KW-0539">Nucleus</keyword>
<dbReference type="PANTHER" id="PTHR24406">
    <property type="entry name" value="TRANSCRIPTIONAL REPRESSOR CTCFL-RELATED"/>
    <property type="match status" value="1"/>
</dbReference>
<dbReference type="AlphaFoldDB" id="A0A6G0TKV5"/>
<dbReference type="SUPFAM" id="SSF57667">
    <property type="entry name" value="beta-beta-alpha zinc fingers"/>
    <property type="match status" value="1"/>
</dbReference>
<feature type="domain" description="C2H2-type" evidence="8">
    <location>
        <begin position="125"/>
        <end position="153"/>
    </location>
</feature>
<keyword evidence="10" id="KW-1185">Reference proteome</keyword>
<keyword evidence="2" id="KW-0479">Metal-binding</keyword>
<dbReference type="PROSITE" id="PS50157">
    <property type="entry name" value="ZINC_FINGER_C2H2_2"/>
    <property type="match status" value="3"/>
</dbReference>
<dbReference type="EMBL" id="VYZN01000027">
    <property type="protein sequence ID" value="KAE9534802.1"/>
    <property type="molecule type" value="Genomic_DNA"/>
</dbReference>
<feature type="domain" description="C2H2-type" evidence="8">
    <location>
        <begin position="184"/>
        <end position="212"/>
    </location>
</feature>
<evidence type="ECO:0000259" key="8">
    <source>
        <dbReference type="PROSITE" id="PS50157"/>
    </source>
</evidence>
<dbReference type="Proteomes" id="UP000475862">
    <property type="component" value="Unassembled WGS sequence"/>
</dbReference>
<accession>A0A6G0TKV5</accession>
<protein>
    <recommendedName>
        <fullName evidence="8">C2H2-type domain-containing protein</fullName>
    </recommendedName>
</protein>
<dbReference type="Pfam" id="PF00096">
    <property type="entry name" value="zf-C2H2"/>
    <property type="match status" value="2"/>
</dbReference>
<dbReference type="GO" id="GO:0008270">
    <property type="term" value="F:zinc ion binding"/>
    <property type="evidence" value="ECO:0007669"/>
    <property type="project" value="UniProtKB-KW"/>
</dbReference>
<evidence type="ECO:0000313" key="9">
    <source>
        <dbReference type="EMBL" id="KAE9534802.1"/>
    </source>
</evidence>
<evidence type="ECO:0000256" key="4">
    <source>
        <dbReference type="ARBA" id="ARBA00022771"/>
    </source>
</evidence>
<dbReference type="Gene3D" id="3.30.160.60">
    <property type="entry name" value="Classic Zinc Finger"/>
    <property type="match status" value="2"/>
</dbReference>
<evidence type="ECO:0000256" key="1">
    <source>
        <dbReference type="ARBA" id="ARBA00004123"/>
    </source>
</evidence>
<keyword evidence="5" id="KW-0862">Zinc</keyword>
<evidence type="ECO:0000256" key="6">
    <source>
        <dbReference type="ARBA" id="ARBA00023242"/>
    </source>
</evidence>
<dbReference type="InterPro" id="IPR013087">
    <property type="entry name" value="Znf_C2H2_type"/>
</dbReference>
<dbReference type="InterPro" id="IPR050888">
    <property type="entry name" value="ZnF_C2H2-type_TF"/>
</dbReference>
<feature type="domain" description="C2H2-type" evidence="8">
    <location>
        <begin position="155"/>
        <end position="182"/>
    </location>
</feature>
<dbReference type="InterPro" id="IPR036236">
    <property type="entry name" value="Znf_C2H2_sf"/>
</dbReference>
<reference evidence="9 10" key="1">
    <citation type="submission" date="2019-08" db="EMBL/GenBank/DDBJ databases">
        <title>The genome of the soybean aphid Biotype 1, its phylome, world population structure and adaptation to the North American continent.</title>
        <authorList>
            <person name="Giordano R."/>
            <person name="Donthu R.K."/>
            <person name="Hernandez A.G."/>
            <person name="Wright C.L."/>
            <person name="Zimin A.V."/>
        </authorList>
    </citation>
    <scope>NUCLEOTIDE SEQUENCE [LARGE SCALE GENOMIC DNA]</scope>
    <source>
        <tissue evidence="9">Whole aphids</tissue>
    </source>
</reference>
<comment type="subcellular location">
    <subcellularLocation>
        <location evidence="1">Nucleus</location>
    </subcellularLocation>
</comment>
<dbReference type="GO" id="GO:0005634">
    <property type="term" value="C:nucleus"/>
    <property type="evidence" value="ECO:0007669"/>
    <property type="project" value="UniProtKB-SubCell"/>
</dbReference>
<organism evidence="9 10">
    <name type="scientific">Aphis glycines</name>
    <name type="common">Soybean aphid</name>
    <dbReference type="NCBI Taxonomy" id="307491"/>
    <lineage>
        <taxon>Eukaryota</taxon>
        <taxon>Metazoa</taxon>
        <taxon>Ecdysozoa</taxon>
        <taxon>Arthropoda</taxon>
        <taxon>Hexapoda</taxon>
        <taxon>Insecta</taxon>
        <taxon>Pterygota</taxon>
        <taxon>Neoptera</taxon>
        <taxon>Paraneoptera</taxon>
        <taxon>Hemiptera</taxon>
        <taxon>Sternorrhyncha</taxon>
        <taxon>Aphidomorpha</taxon>
        <taxon>Aphidoidea</taxon>
        <taxon>Aphididae</taxon>
        <taxon>Aphidini</taxon>
        <taxon>Aphis</taxon>
        <taxon>Aphis</taxon>
    </lineage>
</organism>
<keyword evidence="4 7" id="KW-0863">Zinc-finger</keyword>
<evidence type="ECO:0000256" key="3">
    <source>
        <dbReference type="ARBA" id="ARBA00022737"/>
    </source>
</evidence>
<keyword evidence="3" id="KW-0677">Repeat</keyword>
<evidence type="ECO:0000256" key="2">
    <source>
        <dbReference type="ARBA" id="ARBA00022723"/>
    </source>
</evidence>